<name>D0W7N9_NEILA</name>
<gene>
    <name evidence="1" type="ORF">NEILACOT_03539</name>
</gene>
<evidence type="ECO:0000313" key="2">
    <source>
        <dbReference type="Proteomes" id="UP000003843"/>
    </source>
</evidence>
<sequence>MGFFLDVLPMRLQVLRDDGIRRGSAAAGKMHRMRRHGIRTAGE</sequence>
<reference evidence="1 2" key="1">
    <citation type="submission" date="2009-10" db="EMBL/GenBank/DDBJ databases">
        <authorList>
            <person name="Weinstock G."/>
            <person name="Sodergren E."/>
            <person name="Clifton S."/>
            <person name="Fulton L."/>
            <person name="Fulton B."/>
            <person name="Courtney L."/>
            <person name="Fronick C."/>
            <person name="Harrison M."/>
            <person name="Strong C."/>
            <person name="Farmer C."/>
            <person name="Delahaunty K."/>
            <person name="Markovic C."/>
            <person name="Hall O."/>
            <person name="Minx P."/>
            <person name="Tomlinson C."/>
            <person name="Mitreva M."/>
            <person name="Nelson J."/>
            <person name="Hou S."/>
            <person name="Wollam A."/>
            <person name="Pepin K.H."/>
            <person name="Johnson M."/>
            <person name="Bhonagiri V."/>
            <person name="Nash W.E."/>
            <person name="Warren W."/>
            <person name="Chinwalla A."/>
            <person name="Mardis E.R."/>
            <person name="Wilson R.K."/>
        </authorList>
    </citation>
    <scope>NUCLEOTIDE SEQUENCE [LARGE SCALE GENOMIC DNA]</scope>
    <source>
        <strain evidence="1 2">ATCC 23970</strain>
    </source>
</reference>
<dbReference type="AlphaFoldDB" id="D0W7N9"/>
<dbReference type="Proteomes" id="UP000003843">
    <property type="component" value="Unassembled WGS sequence"/>
</dbReference>
<organism evidence="1 2">
    <name type="scientific">Neisseria lactamica ATCC 23970</name>
    <dbReference type="NCBI Taxonomy" id="546265"/>
    <lineage>
        <taxon>Bacteria</taxon>
        <taxon>Pseudomonadati</taxon>
        <taxon>Pseudomonadota</taxon>
        <taxon>Betaproteobacteria</taxon>
        <taxon>Neisseriales</taxon>
        <taxon>Neisseriaceae</taxon>
        <taxon>Neisseria</taxon>
    </lineage>
</organism>
<accession>D0W7N9</accession>
<protein>
    <submittedName>
        <fullName evidence="1">Uncharacterized protein</fullName>
    </submittedName>
</protein>
<comment type="caution">
    <text evidence="1">The sequence shown here is derived from an EMBL/GenBank/DDBJ whole genome shotgun (WGS) entry which is preliminary data.</text>
</comment>
<evidence type="ECO:0000313" key="1">
    <source>
        <dbReference type="EMBL" id="EEZ76424.1"/>
    </source>
</evidence>
<proteinExistence type="predicted"/>
<dbReference type="EMBL" id="ACEQ02000005">
    <property type="protein sequence ID" value="EEZ76424.1"/>
    <property type="molecule type" value="Genomic_DNA"/>
</dbReference>